<evidence type="ECO:0000256" key="3">
    <source>
        <dbReference type="PROSITE-ProRule" id="PRU00023"/>
    </source>
</evidence>
<feature type="repeat" description="ANK" evidence="3">
    <location>
        <begin position="740"/>
        <end position="768"/>
    </location>
</feature>
<evidence type="ECO:0000259" key="4">
    <source>
        <dbReference type="Pfam" id="PF24883"/>
    </source>
</evidence>
<keyword evidence="6" id="KW-1185">Reference proteome</keyword>
<evidence type="ECO:0000313" key="5">
    <source>
        <dbReference type="EMBL" id="KAK4149417.1"/>
    </source>
</evidence>
<dbReference type="EMBL" id="MU857162">
    <property type="protein sequence ID" value="KAK4149417.1"/>
    <property type="molecule type" value="Genomic_DNA"/>
</dbReference>
<proteinExistence type="predicted"/>
<feature type="repeat" description="ANK" evidence="3">
    <location>
        <begin position="1614"/>
        <end position="1640"/>
    </location>
</feature>
<feature type="repeat" description="ANK" evidence="3">
    <location>
        <begin position="1014"/>
        <end position="1046"/>
    </location>
</feature>
<dbReference type="SUPFAM" id="SSF52540">
    <property type="entry name" value="P-loop containing nucleoside triphosphate hydrolases"/>
    <property type="match status" value="1"/>
</dbReference>
<dbReference type="Gene3D" id="1.25.40.20">
    <property type="entry name" value="Ankyrin repeat-containing domain"/>
    <property type="match status" value="5"/>
</dbReference>
<keyword evidence="2 3" id="KW-0040">ANK repeat</keyword>
<feature type="repeat" description="ANK" evidence="3">
    <location>
        <begin position="1280"/>
        <end position="1312"/>
    </location>
</feature>
<dbReference type="SUPFAM" id="SSF48403">
    <property type="entry name" value="Ankyrin repeat"/>
    <property type="match status" value="4"/>
</dbReference>
<dbReference type="Pfam" id="PF00023">
    <property type="entry name" value="Ank"/>
    <property type="match status" value="4"/>
</dbReference>
<dbReference type="InterPro" id="IPR027417">
    <property type="entry name" value="P-loop_NTPase"/>
</dbReference>
<dbReference type="Proteomes" id="UP001302745">
    <property type="component" value="Unassembled WGS sequence"/>
</dbReference>
<dbReference type="Pfam" id="PF24883">
    <property type="entry name" value="NPHP3_N"/>
    <property type="match status" value="1"/>
</dbReference>
<dbReference type="Pfam" id="PF12796">
    <property type="entry name" value="Ank_2"/>
    <property type="match status" value="7"/>
</dbReference>
<accession>A0AAN6VDF0</accession>
<feature type="repeat" description="ANK" evidence="3">
    <location>
        <begin position="643"/>
        <end position="671"/>
    </location>
</feature>
<evidence type="ECO:0000256" key="2">
    <source>
        <dbReference type="ARBA" id="ARBA00023043"/>
    </source>
</evidence>
<reference evidence="5" key="2">
    <citation type="submission" date="2023-05" db="EMBL/GenBank/DDBJ databases">
        <authorList>
            <consortium name="Lawrence Berkeley National Laboratory"/>
            <person name="Steindorff A."/>
            <person name="Hensen N."/>
            <person name="Bonometti L."/>
            <person name="Westerberg I."/>
            <person name="Brannstrom I.O."/>
            <person name="Guillou S."/>
            <person name="Cros-Aarteil S."/>
            <person name="Calhoun S."/>
            <person name="Haridas S."/>
            <person name="Kuo A."/>
            <person name="Mondo S."/>
            <person name="Pangilinan J."/>
            <person name="Riley R."/>
            <person name="Labutti K."/>
            <person name="Andreopoulos B."/>
            <person name="Lipzen A."/>
            <person name="Chen C."/>
            <person name="Yanf M."/>
            <person name="Daum C."/>
            <person name="Ng V."/>
            <person name="Clum A."/>
            <person name="Ohm R."/>
            <person name="Martin F."/>
            <person name="Silar P."/>
            <person name="Natvig D."/>
            <person name="Lalanne C."/>
            <person name="Gautier V."/>
            <person name="Ament-Velasquez S.L."/>
            <person name="Kruys A."/>
            <person name="Hutchinson M.I."/>
            <person name="Powell A.J."/>
            <person name="Barry K."/>
            <person name="Miller A.N."/>
            <person name="Grigoriev I.V."/>
            <person name="Debuchy R."/>
            <person name="Gladieux P."/>
            <person name="Thoren M.H."/>
            <person name="Johannesson H."/>
        </authorList>
    </citation>
    <scope>NUCLEOTIDE SEQUENCE</scope>
    <source>
        <strain evidence="5">CBS 538.74</strain>
    </source>
</reference>
<dbReference type="PROSITE" id="PS50297">
    <property type="entry name" value="ANK_REP_REGION"/>
    <property type="match status" value="11"/>
</dbReference>
<feature type="repeat" description="ANK" evidence="3">
    <location>
        <begin position="672"/>
        <end position="704"/>
    </location>
</feature>
<sequence length="1688" mass="179790">MASSNLDGVRQAAMRSKRQSVLDWLYCTDPAVKHAASRKLHQPGSNTWALEADVFKAWTTTPGRVLWLHGIPGAGKTILCSTLIDHVQGLCKAQPGARLAYYYFDSGDPSNQNPGRVFRCLLWQLTRQHDVVSSPVLDLYASCDKGYGTGYHKDRKEVSDDQLGSTLFEVLRGDGQPFIILDGLDECAQEERGRFFDVLLKHLGRASCKVNLLVTSRKQPDMEERMGQVPNSKLHVMPIFTRDVTTDIRLYVAAQLATQRATRDWNDETLEKEVEDTISEQAHGMFRWAYCQLESINKCNQIQSVRETLKCLPTTLYATYDRILASIPDEAAGIALAALTMLTYSARPLTLQELADAVAIDCQRGAFDADEDYLTHCREVLDMCGSLLTLPKQKNTSMSRRSSAERKRMEAWLQAVGHRPEIGRRHGSHGTDLGIVEFAHFTVKEYMVLGRPGGNANLERFSFSATQAHRLIAERCLTYLLIFSEGKRLVDIHLASFPFLAYAAQNWAEHWRRQLGNGENQGLVSDLLRRLFDTEQEPNSFLNLLAICPHRVIPGGKSVVSAENGRETSLDALPQPLHYAAHLGLPELCQWLILEKGCDVNSPRGTFGQPLHVAAGLGHVNAVTVFLDHGADPNSAAGPRGYPLQAAAFGGHVETARILLERGADVNGKGGSYGTALIAACHVGHAEVTQLLLDNGADIEAESVNRGRALANAVASGNDATVQLLLRKRPQLNYRCELPPLYWAAQKGNLDLVKTLVAAGADVNQRSNLWQTPLMGACRGSGEAKRKGAEEGMGSRHLEVARYLIQSGADVDQHDHHGGDALQTAVDATAAGNVEGNNIDLVTLLLEAGADVNHTGGPHRSAMQAAVSRGNMAAAHALLDRGVEVNDEIFLIAVKERRKSIIQRLLSTGVNANAKNEHGTALSLAILADDQETTDALLRDPTIDINAVAGNRGDITALSQAIAKNSFVLVQRLLELGANVQAPSSDANTCLLHAVRSGDRNIIELLLASGADINAGQPLAVACERGAEELVRYLLDQGADVNARASGLAPDALQRAAAVPATRYPNIVKLLLDRGADVKAPEGRYGSCLESAISARRPDITRLLLDAGANVNFSRPLKDLDQHGTDLGRGGPLSAAIAHPQPGLLAELIERGADVNFRGLPSSAESVSHSSRGVSILSGAPLMQAVKLEQVDVVEVLLKSGANVNQVGDGDGCALVSAILNRHNPFVTGMVQRLLDAGADVNLQGGDYGCPLAAAVAKRDLDLVAKLLDLGADVNAPAAEHGSPLMIAIREGDLDVFRLLLARGANVDAIYEGRGEGVHTMSIPVGLLTRRANVAANGHTIYEGQGGSALEVAGGRHAHTMFNELLARGVDVTANGSAAVVACAGAGNTTGLLALLDRGANMHIQQGVPGKALHEAARCLHIGTVKVLLERGVDVDSFGGVHGNALMAALGYRGRLGDGLGPMIDLLLDAGASPNSPPSEEYTSLLHAAIRKGKLDLARKLLDKGADANAHDPRFGTPLTAASSVGDVTLMKRLIGMGADPSLAGNEHGSALQAAARGGHLPAARYLLTLPTIDINQCSGKWGVALHAACHSGRDDVVRLLLANGADVNARGGHYGTALQAAAAGGQLEAVKLLLQHGADPLAAGGKFGSALEAALGGEQPHHHVANYLRRHLAKVEAQEAPAEGVRT</sequence>
<dbReference type="InterPro" id="IPR002110">
    <property type="entry name" value="Ankyrin_rpt"/>
</dbReference>
<gene>
    <name evidence="5" type="ORF">C8A00DRAFT_37986</name>
</gene>
<comment type="caution">
    <text evidence="5">The sequence shown here is derived from an EMBL/GenBank/DDBJ whole genome shotgun (WGS) entry which is preliminary data.</text>
</comment>
<feature type="repeat" description="ANK" evidence="3">
    <location>
        <begin position="1581"/>
        <end position="1613"/>
    </location>
</feature>
<evidence type="ECO:0000313" key="6">
    <source>
        <dbReference type="Proteomes" id="UP001302745"/>
    </source>
</evidence>
<feature type="repeat" description="ANK" evidence="3">
    <location>
        <begin position="1177"/>
        <end position="1209"/>
    </location>
</feature>
<dbReference type="InterPro" id="IPR036770">
    <property type="entry name" value="Ankyrin_rpt-contain_sf"/>
</dbReference>
<dbReference type="PROSITE" id="PS50088">
    <property type="entry name" value="ANK_REPEAT"/>
    <property type="match status" value="11"/>
</dbReference>
<dbReference type="PANTHER" id="PTHR24198">
    <property type="entry name" value="ANKYRIN REPEAT AND PROTEIN KINASE DOMAIN-CONTAINING PROTEIN"/>
    <property type="match status" value="1"/>
</dbReference>
<protein>
    <submittedName>
        <fullName evidence="5">Ankyrin repeat-containing domain protein</fullName>
    </submittedName>
</protein>
<organism evidence="5 6">
    <name type="scientific">Chaetomidium leptoderma</name>
    <dbReference type="NCBI Taxonomy" id="669021"/>
    <lineage>
        <taxon>Eukaryota</taxon>
        <taxon>Fungi</taxon>
        <taxon>Dikarya</taxon>
        <taxon>Ascomycota</taxon>
        <taxon>Pezizomycotina</taxon>
        <taxon>Sordariomycetes</taxon>
        <taxon>Sordariomycetidae</taxon>
        <taxon>Sordariales</taxon>
        <taxon>Chaetomiaceae</taxon>
        <taxon>Chaetomidium</taxon>
    </lineage>
</organism>
<dbReference type="InterPro" id="IPR056884">
    <property type="entry name" value="NPHP3-like_N"/>
</dbReference>
<dbReference type="SMART" id="SM00248">
    <property type="entry name" value="ANK"/>
    <property type="match status" value="29"/>
</dbReference>
<dbReference type="Gene3D" id="3.40.50.300">
    <property type="entry name" value="P-loop containing nucleotide triphosphate hydrolases"/>
    <property type="match status" value="1"/>
</dbReference>
<dbReference type="PANTHER" id="PTHR24198:SF165">
    <property type="entry name" value="ANKYRIN REPEAT-CONTAINING PROTEIN-RELATED"/>
    <property type="match status" value="1"/>
</dbReference>
<feature type="repeat" description="ANK" evidence="3">
    <location>
        <begin position="610"/>
        <end position="638"/>
    </location>
</feature>
<feature type="domain" description="Nephrocystin 3-like N-terminal" evidence="4">
    <location>
        <begin position="44"/>
        <end position="217"/>
    </location>
</feature>
<evidence type="ECO:0000256" key="1">
    <source>
        <dbReference type="ARBA" id="ARBA00022737"/>
    </source>
</evidence>
<feature type="repeat" description="ANK" evidence="3">
    <location>
        <begin position="986"/>
        <end position="1018"/>
    </location>
</feature>
<name>A0AAN6VDF0_9PEZI</name>
<keyword evidence="1" id="KW-0677">Repeat</keyword>
<reference evidence="5" key="1">
    <citation type="journal article" date="2023" name="Mol. Phylogenet. Evol.">
        <title>Genome-scale phylogeny and comparative genomics of the fungal order Sordariales.</title>
        <authorList>
            <person name="Hensen N."/>
            <person name="Bonometti L."/>
            <person name="Westerberg I."/>
            <person name="Brannstrom I.O."/>
            <person name="Guillou S."/>
            <person name="Cros-Aarteil S."/>
            <person name="Calhoun S."/>
            <person name="Haridas S."/>
            <person name="Kuo A."/>
            <person name="Mondo S."/>
            <person name="Pangilinan J."/>
            <person name="Riley R."/>
            <person name="LaButti K."/>
            <person name="Andreopoulos B."/>
            <person name="Lipzen A."/>
            <person name="Chen C."/>
            <person name="Yan M."/>
            <person name="Daum C."/>
            <person name="Ng V."/>
            <person name="Clum A."/>
            <person name="Steindorff A."/>
            <person name="Ohm R.A."/>
            <person name="Martin F."/>
            <person name="Silar P."/>
            <person name="Natvig D.O."/>
            <person name="Lalanne C."/>
            <person name="Gautier V."/>
            <person name="Ament-Velasquez S.L."/>
            <person name="Kruys A."/>
            <person name="Hutchinson M.I."/>
            <person name="Powell A.J."/>
            <person name="Barry K."/>
            <person name="Miller A.N."/>
            <person name="Grigoriev I.V."/>
            <person name="Debuchy R."/>
            <person name="Gladieux P."/>
            <person name="Hiltunen Thoren M."/>
            <person name="Johannesson H."/>
        </authorList>
    </citation>
    <scope>NUCLEOTIDE SEQUENCE</scope>
    <source>
        <strain evidence="5">CBS 538.74</strain>
    </source>
</reference>
<feature type="repeat" description="ANK" evidence="3">
    <location>
        <begin position="1481"/>
        <end position="1513"/>
    </location>
</feature>